<dbReference type="InterPro" id="IPR000182">
    <property type="entry name" value="GNAT_dom"/>
</dbReference>
<comment type="caution">
    <text evidence="4">The sequence shown here is derived from an EMBL/GenBank/DDBJ whole genome shotgun (WGS) entry which is preliminary data.</text>
</comment>
<dbReference type="PANTHER" id="PTHR43626">
    <property type="entry name" value="ACYL-COA N-ACYLTRANSFERASE"/>
    <property type="match status" value="1"/>
</dbReference>
<reference evidence="4 5" key="1">
    <citation type="submission" date="2023-07" db="EMBL/GenBank/DDBJ databases">
        <title>Genomic Encyclopedia of Type Strains, Phase IV (KMG-IV): sequencing the most valuable type-strain genomes for metagenomic binning, comparative biology and taxonomic classification.</title>
        <authorList>
            <person name="Goeker M."/>
        </authorList>
    </citation>
    <scope>NUCLEOTIDE SEQUENCE [LARGE SCALE GENOMIC DNA]</scope>
    <source>
        <strain evidence="4 5">DSM 4006</strain>
    </source>
</reference>
<name>A0ABT9XH85_9BACL</name>
<dbReference type="EC" id="2.3.1.1" evidence="4"/>
<proteinExistence type="predicted"/>
<organism evidence="4 5">
    <name type="scientific">Alicyclobacillus cycloheptanicus</name>
    <dbReference type="NCBI Taxonomy" id="1457"/>
    <lineage>
        <taxon>Bacteria</taxon>
        <taxon>Bacillati</taxon>
        <taxon>Bacillota</taxon>
        <taxon>Bacilli</taxon>
        <taxon>Bacillales</taxon>
        <taxon>Alicyclobacillaceae</taxon>
        <taxon>Alicyclobacillus</taxon>
    </lineage>
</organism>
<evidence type="ECO:0000259" key="3">
    <source>
        <dbReference type="PROSITE" id="PS51186"/>
    </source>
</evidence>
<dbReference type="InterPro" id="IPR016181">
    <property type="entry name" value="Acyl_CoA_acyltransferase"/>
</dbReference>
<protein>
    <submittedName>
        <fullName evidence="4">Amino-acid N-acetyltransferase</fullName>
        <ecNumber evidence="4">2.3.1.1</ecNumber>
    </submittedName>
</protein>
<evidence type="ECO:0000256" key="2">
    <source>
        <dbReference type="ARBA" id="ARBA00023315"/>
    </source>
</evidence>
<dbReference type="InterPro" id="IPR045039">
    <property type="entry name" value="NSI-like"/>
</dbReference>
<dbReference type="PANTHER" id="PTHR43626:SF4">
    <property type="entry name" value="GCN5-RELATED N-ACETYLTRANSFERASE 2, CHLOROPLASTIC"/>
    <property type="match status" value="1"/>
</dbReference>
<dbReference type="NCBIfam" id="NF005840">
    <property type="entry name" value="PRK07757.1"/>
    <property type="match status" value="1"/>
</dbReference>
<keyword evidence="5" id="KW-1185">Reference proteome</keyword>
<accession>A0ABT9XH85</accession>
<keyword evidence="1 4" id="KW-0808">Transferase</keyword>
<evidence type="ECO:0000313" key="5">
    <source>
        <dbReference type="Proteomes" id="UP001232973"/>
    </source>
</evidence>
<gene>
    <name evidence="4" type="ORF">J2S03_001389</name>
</gene>
<dbReference type="EMBL" id="JAUSTP010000008">
    <property type="protein sequence ID" value="MDQ0189557.1"/>
    <property type="molecule type" value="Genomic_DNA"/>
</dbReference>
<evidence type="ECO:0000256" key="1">
    <source>
        <dbReference type="ARBA" id="ARBA00022679"/>
    </source>
</evidence>
<dbReference type="SUPFAM" id="SSF55729">
    <property type="entry name" value="Acyl-CoA N-acyltransferases (Nat)"/>
    <property type="match status" value="1"/>
</dbReference>
<dbReference type="RefSeq" id="WP_274456358.1">
    <property type="nucleotide sequence ID" value="NZ_CP067097.1"/>
</dbReference>
<dbReference type="Gene3D" id="3.40.630.30">
    <property type="match status" value="1"/>
</dbReference>
<keyword evidence="2 4" id="KW-0012">Acyltransferase</keyword>
<evidence type="ECO:0000313" key="4">
    <source>
        <dbReference type="EMBL" id="MDQ0189557.1"/>
    </source>
</evidence>
<dbReference type="CDD" id="cd04301">
    <property type="entry name" value="NAT_SF"/>
    <property type="match status" value="1"/>
</dbReference>
<dbReference type="PROSITE" id="PS51186">
    <property type="entry name" value="GNAT"/>
    <property type="match status" value="1"/>
</dbReference>
<dbReference type="GO" id="GO:0016746">
    <property type="term" value="F:acyltransferase activity"/>
    <property type="evidence" value="ECO:0007669"/>
    <property type="project" value="UniProtKB-KW"/>
</dbReference>
<dbReference type="Pfam" id="PF00583">
    <property type="entry name" value="Acetyltransf_1"/>
    <property type="match status" value="1"/>
</dbReference>
<dbReference type="Proteomes" id="UP001232973">
    <property type="component" value="Unassembled WGS sequence"/>
</dbReference>
<feature type="domain" description="N-acetyltransferase" evidence="3">
    <location>
        <begin position="1"/>
        <end position="139"/>
    </location>
</feature>
<sequence length="164" mass="18429">MQIRQATVKDVPEMQQLIQHYADMGLMLPRSAKSLYENLQCFVVGTSEGRIVGTAGLHILWQDLAEIRSLAVHPETQGQGLGRRIVQHLLGTAAALGIDQVLSLTYQTGFFAKLGFEVVEKHTLPHKIWKDCLYCKKYDHCDETAMVYYTQQPHAVYIGQVAEA</sequence>